<dbReference type="Proteomes" id="UP000265120">
    <property type="component" value="Chromosome 8"/>
</dbReference>
<evidence type="ECO:0000256" key="2">
    <source>
        <dbReference type="ARBA" id="ARBA00001946"/>
    </source>
</evidence>
<dbReference type="InterPro" id="IPR000504">
    <property type="entry name" value="RRM_dom"/>
</dbReference>
<proteinExistence type="predicted"/>
<feature type="region of interest" description="Disordered" evidence="15">
    <location>
        <begin position="650"/>
        <end position="674"/>
    </location>
</feature>
<evidence type="ECO:0000256" key="14">
    <source>
        <dbReference type="PROSITE-ProRule" id="PRU00176"/>
    </source>
</evidence>
<dbReference type="PROSITE" id="PS00028">
    <property type="entry name" value="ZINC_FINGER_C2H2_1"/>
    <property type="match status" value="1"/>
</dbReference>
<dbReference type="InterPro" id="IPR002058">
    <property type="entry name" value="PAP_assoc"/>
</dbReference>
<protein>
    <recommendedName>
        <fullName evidence="4">Speckle targeted PIP5K1A-regulated poly(A) polymerase</fullName>
        <ecNumber evidence="3">2.7.7.52</ecNumber>
    </recommendedName>
    <alternativeName>
        <fullName evidence="11">RNA-binding motif protein 21</fullName>
    </alternativeName>
    <alternativeName>
        <fullName evidence="12">U6 snRNA-specific terminal uridylyltransferase 1</fullName>
    </alternativeName>
</protein>
<comment type="cofactor">
    <cofactor evidence="1">
        <name>Mn(2+)</name>
        <dbReference type="ChEBI" id="CHEBI:29035"/>
    </cofactor>
</comment>
<dbReference type="GO" id="GO:0016607">
    <property type="term" value="C:nuclear speck"/>
    <property type="evidence" value="ECO:0007669"/>
    <property type="project" value="TreeGrafter"/>
</dbReference>
<dbReference type="PANTHER" id="PTHR12271:SF127">
    <property type="entry name" value="SPECKLE TARGETED PIP5K1A-REGULATED POLY(A) POLYMERASE"/>
    <property type="match status" value="1"/>
</dbReference>
<dbReference type="Gene3D" id="3.30.460.10">
    <property type="entry name" value="Beta Polymerase, domain 2"/>
    <property type="match status" value="1"/>
</dbReference>
<sequence>MEQNTDIETTPKGFHCILCNVNLPNVPSLDQHVKGRKHQTLRSVRSTRKTQEEHSVFVSGIKPEVSQSELTGYFEQFGMVSDVIMDKDKGVYAIVQFSETEGVQATLACMEHQMKGLKLRVKPREKKEFKLIPKKKGDSEKLQQVLNRLRPELCQLPSVDAQMQFVVERFQLSVNEKKARDLLVQLLQEVFVEFFPDSQILPFGSSVNTFGIHSCDLDLFLDLENTKMFQARAKTGMSDDGRSEDSILSDIDLATASPAEVLDLVAMILKRCVPGVHKVNVVSSARLPVVKFHYKELNLQGDITINNRLAVRNTRFLQLCSGVEERLRPLVYTIRYWAKQKQLAGNPSGSGPLLNNYALTLLVIFYLQNCEPAVLPTVDQLKDMACEEEECVVDGWDCTFPTQAIAVPPSKNPQNLCTLLSGFFSFYATFDFAGRVLSLREGCSHPITDFLNQNKGDAAEQEEPPNKVPLHRPRLGPLNVLDPFELCHNVAGNLNERSQRSFQKECQEAEKYCRSLQYQHKSTKGKSWGLLRLFTPQGDVSHSKAETLTIKIPFKSASLPENLRSQLHAAGDSFRLLWFRKVCAAVEGVLQNVLRCQITPFLAVSIGDEQAVKASEEMETTTSSLNTSLNDSYSSVEAQEETVAVVGIKRPLSTDDDDASMSPQDKRPRLSRRTKPNLPYWTCVQKHVVWVGRRKVRKELSRGADSRPEGSCMEVETQVTARIVEKEPELEEPLEFKVQPQMIGETESTKAVLNLEPTNDKTGVFQDFFHFLEAFLPKMVDTLLQKDTSEI</sequence>
<dbReference type="FunCoup" id="A0A3P8W0I5">
    <property type="interactions" value="773"/>
</dbReference>
<dbReference type="InterPro" id="IPR043519">
    <property type="entry name" value="NT_sf"/>
</dbReference>
<dbReference type="GO" id="GO:0031123">
    <property type="term" value="P:RNA 3'-end processing"/>
    <property type="evidence" value="ECO:0007669"/>
    <property type="project" value="TreeGrafter"/>
</dbReference>
<evidence type="ECO:0000256" key="12">
    <source>
        <dbReference type="ARBA" id="ARBA00033036"/>
    </source>
</evidence>
<dbReference type="Pfam" id="PF03828">
    <property type="entry name" value="PAP_assoc"/>
    <property type="match status" value="1"/>
</dbReference>
<evidence type="ECO:0000256" key="7">
    <source>
        <dbReference type="ARBA" id="ARBA00022723"/>
    </source>
</evidence>
<evidence type="ECO:0000256" key="8">
    <source>
        <dbReference type="ARBA" id="ARBA00022741"/>
    </source>
</evidence>
<evidence type="ECO:0000256" key="13">
    <source>
        <dbReference type="ARBA" id="ARBA00049105"/>
    </source>
</evidence>
<dbReference type="GO" id="GO:0046872">
    <property type="term" value="F:metal ion binding"/>
    <property type="evidence" value="ECO:0007669"/>
    <property type="project" value="UniProtKB-KW"/>
</dbReference>
<dbReference type="PROSITE" id="PS50102">
    <property type="entry name" value="RRM"/>
    <property type="match status" value="1"/>
</dbReference>
<dbReference type="AlphaFoldDB" id="A0A3P8W0I5"/>
<keyword evidence="7" id="KW-0479">Metal-binding</keyword>
<evidence type="ECO:0000259" key="16">
    <source>
        <dbReference type="PROSITE" id="PS50102"/>
    </source>
</evidence>
<evidence type="ECO:0000256" key="15">
    <source>
        <dbReference type="SAM" id="MobiDB-lite"/>
    </source>
</evidence>
<dbReference type="CDD" id="cd05402">
    <property type="entry name" value="NT_PAP_TUTase"/>
    <property type="match status" value="1"/>
</dbReference>
<evidence type="ECO:0000256" key="6">
    <source>
        <dbReference type="ARBA" id="ARBA00022695"/>
    </source>
</evidence>
<dbReference type="GeneTree" id="ENSGT00940000159914"/>
<dbReference type="InterPro" id="IPR054708">
    <property type="entry name" value="MTPAP-like_central"/>
</dbReference>
<dbReference type="GO" id="GO:1990817">
    <property type="term" value="F:poly(A) RNA polymerase activity"/>
    <property type="evidence" value="ECO:0007669"/>
    <property type="project" value="TreeGrafter"/>
</dbReference>
<dbReference type="STRING" id="244447.ENSCSEP00000020072"/>
<accession>A0A3P8W0I5</accession>
<keyword evidence="6" id="KW-0548">Nucleotidyltransferase</keyword>
<evidence type="ECO:0000256" key="10">
    <source>
        <dbReference type="ARBA" id="ARBA00022842"/>
    </source>
</evidence>
<dbReference type="PANTHER" id="PTHR12271">
    <property type="entry name" value="POLY A POLYMERASE CID PAP -RELATED"/>
    <property type="match status" value="1"/>
</dbReference>
<dbReference type="OMA" id="QDWAMQG"/>
<dbReference type="GO" id="GO:0005524">
    <property type="term" value="F:ATP binding"/>
    <property type="evidence" value="ECO:0007669"/>
    <property type="project" value="UniProtKB-KW"/>
</dbReference>
<feature type="domain" description="RRM" evidence="16">
    <location>
        <begin position="54"/>
        <end position="126"/>
    </location>
</feature>
<dbReference type="Gene3D" id="3.30.70.330">
    <property type="match status" value="1"/>
</dbReference>
<comment type="catalytic activity">
    <reaction evidence="13">
        <text>RNA(n) + UTP = RNA(n)-3'-uridine ribonucleotide + diphosphate</text>
        <dbReference type="Rhea" id="RHEA:14785"/>
        <dbReference type="Rhea" id="RHEA-COMP:14527"/>
        <dbReference type="Rhea" id="RHEA-COMP:17348"/>
        <dbReference type="ChEBI" id="CHEBI:33019"/>
        <dbReference type="ChEBI" id="CHEBI:46398"/>
        <dbReference type="ChEBI" id="CHEBI:140395"/>
        <dbReference type="ChEBI" id="CHEBI:173116"/>
        <dbReference type="EC" id="2.7.7.52"/>
    </reaction>
</comment>
<keyword evidence="10" id="KW-0460">Magnesium</keyword>
<comment type="cofactor">
    <cofactor evidence="2">
        <name>Mg(2+)</name>
        <dbReference type="ChEBI" id="CHEBI:18420"/>
    </cofactor>
</comment>
<dbReference type="Pfam" id="PF12874">
    <property type="entry name" value="zf-met"/>
    <property type="match status" value="1"/>
</dbReference>
<keyword evidence="8" id="KW-0547">Nucleotide-binding</keyword>
<evidence type="ECO:0000256" key="5">
    <source>
        <dbReference type="ARBA" id="ARBA00022679"/>
    </source>
</evidence>
<dbReference type="Pfam" id="PF22600">
    <property type="entry name" value="MTPAP-like_central"/>
    <property type="match status" value="1"/>
</dbReference>
<reference evidence="17" key="2">
    <citation type="submission" date="2025-08" db="UniProtKB">
        <authorList>
            <consortium name="Ensembl"/>
        </authorList>
    </citation>
    <scope>IDENTIFICATION</scope>
</reference>
<keyword evidence="9" id="KW-0067">ATP-binding</keyword>
<dbReference type="InterPro" id="IPR013087">
    <property type="entry name" value="Znf_C2H2_type"/>
</dbReference>
<organism evidence="17 18">
    <name type="scientific">Cynoglossus semilaevis</name>
    <name type="common">Tongue sole</name>
    <dbReference type="NCBI Taxonomy" id="244447"/>
    <lineage>
        <taxon>Eukaryota</taxon>
        <taxon>Metazoa</taxon>
        <taxon>Chordata</taxon>
        <taxon>Craniata</taxon>
        <taxon>Vertebrata</taxon>
        <taxon>Euteleostomi</taxon>
        <taxon>Actinopterygii</taxon>
        <taxon>Neopterygii</taxon>
        <taxon>Teleostei</taxon>
        <taxon>Neoteleostei</taxon>
        <taxon>Acanthomorphata</taxon>
        <taxon>Carangaria</taxon>
        <taxon>Pleuronectiformes</taxon>
        <taxon>Pleuronectoidei</taxon>
        <taxon>Cynoglossidae</taxon>
        <taxon>Cynoglossinae</taxon>
        <taxon>Cynoglossus</taxon>
    </lineage>
</organism>
<dbReference type="SMART" id="SM00360">
    <property type="entry name" value="RRM"/>
    <property type="match status" value="1"/>
</dbReference>
<dbReference type="Pfam" id="PF23085">
    <property type="entry name" value="RRM_PARP14_3"/>
    <property type="match status" value="1"/>
</dbReference>
<dbReference type="GO" id="GO:0003723">
    <property type="term" value="F:RNA binding"/>
    <property type="evidence" value="ECO:0007669"/>
    <property type="project" value="UniProtKB-UniRule"/>
</dbReference>
<evidence type="ECO:0000256" key="1">
    <source>
        <dbReference type="ARBA" id="ARBA00001936"/>
    </source>
</evidence>
<evidence type="ECO:0000313" key="17">
    <source>
        <dbReference type="Ensembl" id="ENSCSEP00000020072.1"/>
    </source>
</evidence>
<reference evidence="17" key="3">
    <citation type="submission" date="2025-09" db="UniProtKB">
        <authorList>
            <consortium name="Ensembl"/>
        </authorList>
    </citation>
    <scope>IDENTIFICATION</scope>
</reference>
<evidence type="ECO:0000256" key="9">
    <source>
        <dbReference type="ARBA" id="ARBA00022840"/>
    </source>
</evidence>
<dbReference type="InParanoid" id="A0A3P8W0I5"/>
<reference evidence="17 18" key="1">
    <citation type="journal article" date="2014" name="Nat. Genet.">
        <title>Whole-genome sequence of a flatfish provides insights into ZW sex chromosome evolution and adaptation to a benthic lifestyle.</title>
        <authorList>
            <person name="Chen S."/>
            <person name="Zhang G."/>
            <person name="Shao C."/>
            <person name="Huang Q."/>
            <person name="Liu G."/>
            <person name="Zhang P."/>
            <person name="Song W."/>
            <person name="An N."/>
            <person name="Chalopin D."/>
            <person name="Volff J.N."/>
            <person name="Hong Y."/>
            <person name="Li Q."/>
            <person name="Sha Z."/>
            <person name="Zhou H."/>
            <person name="Xie M."/>
            <person name="Yu Q."/>
            <person name="Liu Y."/>
            <person name="Xiang H."/>
            <person name="Wang N."/>
            <person name="Wu K."/>
            <person name="Yang C."/>
            <person name="Zhou Q."/>
            <person name="Liao X."/>
            <person name="Yang L."/>
            <person name="Hu Q."/>
            <person name="Zhang J."/>
            <person name="Meng L."/>
            <person name="Jin L."/>
            <person name="Tian Y."/>
            <person name="Lian J."/>
            <person name="Yang J."/>
            <person name="Miao G."/>
            <person name="Liu S."/>
            <person name="Liang Z."/>
            <person name="Yan F."/>
            <person name="Li Y."/>
            <person name="Sun B."/>
            <person name="Zhang H."/>
            <person name="Zhang J."/>
            <person name="Zhu Y."/>
            <person name="Du M."/>
            <person name="Zhao Y."/>
            <person name="Schartl M."/>
            <person name="Tang Q."/>
            <person name="Wang J."/>
        </authorList>
    </citation>
    <scope>NUCLEOTIDE SEQUENCE</scope>
</reference>
<dbReference type="SUPFAM" id="SSF81301">
    <property type="entry name" value="Nucleotidyltransferase"/>
    <property type="match status" value="1"/>
</dbReference>
<dbReference type="InterPro" id="IPR035979">
    <property type="entry name" value="RBD_domain_sf"/>
</dbReference>
<evidence type="ECO:0000256" key="4">
    <source>
        <dbReference type="ARBA" id="ARBA00021679"/>
    </source>
</evidence>
<keyword evidence="14" id="KW-0694">RNA-binding</keyword>
<dbReference type="Ensembl" id="ENSCSET00000020319.1">
    <property type="protein sequence ID" value="ENSCSEP00000020072.1"/>
    <property type="gene ID" value="ENSCSEG00000012807.1"/>
</dbReference>
<evidence type="ECO:0000313" key="18">
    <source>
        <dbReference type="Proteomes" id="UP000265120"/>
    </source>
</evidence>
<evidence type="ECO:0000256" key="3">
    <source>
        <dbReference type="ARBA" id="ARBA00012472"/>
    </source>
</evidence>
<dbReference type="Gene3D" id="1.10.1410.10">
    <property type="match status" value="1"/>
</dbReference>
<name>A0A3P8W0I5_CYNSE</name>
<dbReference type="SUPFAM" id="SSF81631">
    <property type="entry name" value="PAP/OAS1 substrate-binding domain"/>
    <property type="match status" value="1"/>
</dbReference>
<dbReference type="GO" id="GO:0050265">
    <property type="term" value="F:RNA uridylyltransferase activity"/>
    <property type="evidence" value="ECO:0007669"/>
    <property type="project" value="UniProtKB-EC"/>
</dbReference>
<keyword evidence="18" id="KW-1185">Reference proteome</keyword>
<dbReference type="InterPro" id="IPR012677">
    <property type="entry name" value="Nucleotide-bd_a/b_plait_sf"/>
</dbReference>
<evidence type="ECO:0000256" key="11">
    <source>
        <dbReference type="ARBA" id="ARBA00030790"/>
    </source>
</evidence>
<dbReference type="EC" id="2.7.7.52" evidence="3"/>
<keyword evidence="5" id="KW-0808">Transferase</keyword>
<dbReference type="SUPFAM" id="SSF54928">
    <property type="entry name" value="RNA-binding domain, RBD"/>
    <property type="match status" value="1"/>
</dbReference>